<dbReference type="Proteomes" id="UP001370758">
    <property type="component" value="Unassembled WGS sequence"/>
</dbReference>
<comment type="caution">
    <text evidence="2">The sequence shown here is derived from an EMBL/GenBank/DDBJ whole genome shotgun (WGS) entry which is preliminary data.</text>
</comment>
<dbReference type="EMBL" id="JAVHJL010000001">
    <property type="protein sequence ID" value="KAK6512191.1"/>
    <property type="molecule type" value="Genomic_DNA"/>
</dbReference>
<name>A0AAV9WVL1_9PEZI</name>
<dbReference type="InterPro" id="IPR036047">
    <property type="entry name" value="F-box-like_dom_sf"/>
</dbReference>
<dbReference type="Gene3D" id="1.20.1280.50">
    <property type="match status" value="1"/>
</dbReference>
<gene>
    <name evidence="2" type="ORF">TWF481_001082</name>
</gene>
<dbReference type="AlphaFoldDB" id="A0AAV9WVL1"/>
<reference evidence="2 3" key="1">
    <citation type="submission" date="2023-08" db="EMBL/GenBank/DDBJ databases">
        <authorList>
            <person name="Palmer J.M."/>
        </authorList>
    </citation>
    <scope>NUCLEOTIDE SEQUENCE [LARGE SCALE GENOMIC DNA]</scope>
    <source>
        <strain evidence="2 3">TWF481</strain>
    </source>
</reference>
<evidence type="ECO:0000259" key="1">
    <source>
        <dbReference type="Pfam" id="PF00646"/>
    </source>
</evidence>
<proteinExistence type="predicted"/>
<dbReference type="Pfam" id="PF00646">
    <property type="entry name" value="F-box"/>
    <property type="match status" value="1"/>
</dbReference>
<keyword evidence="3" id="KW-1185">Reference proteome</keyword>
<feature type="domain" description="F-box" evidence="1">
    <location>
        <begin position="14"/>
        <end position="49"/>
    </location>
</feature>
<evidence type="ECO:0000313" key="2">
    <source>
        <dbReference type="EMBL" id="KAK6512191.1"/>
    </source>
</evidence>
<dbReference type="SUPFAM" id="SSF81383">
    <property type="entry name" value="F-box domain"/>
    <property type="match status" value="1"/>
</dbReference>
<accession>A0AAV9WVL1</accession>
<sequence>MGGFTAASNVLNTNELLEGILKHIPPKELLHSTRFVSRNWKAIIESSPKLQWKTWQWKGTNIPPSVLEEPDLFSDNGRKYGYEFAADAVYWLREFWYMVLTVPRNSSSKYDGDDGLPPDMREWMINRLPDMELFRPRLEGVHVSFELSWIIHGINLSLDTSGNSEVNVANGEFKLRDFARIIYEKALSSQGLGLFQYAWERHGAGKGRWVKKVQRKFKLHVTVSTGDPKRLDHAIGATTGPTKYSVGGAFVFDMGTPEWSPDRGVKVGIEYRLPGQTKCEAREELRDC</sequence>
<protein>
    <recommendedName>
        <fullName evidence="1">F-box domain-containing protein</fullName>
    </recommendedName>
</protein>
<evidence type="ECO:0000313" key="3">
    <source>
        <dbReference type="Proteomes" id="UP001370758"/>
    </source>
</evidence>
<organism evidence="2 3">
    <name type="scientific">Arthrobotrys musiformis</name>
    <dbReference type="NCBI Taxonomy" id="47236"/>
    <lineage>
        <taxon>Eukaryota</taxon>
        <taxon>Fungi</taxon>
        <taxon>Dikarya</taxon>
        <taxon>Ascomycota</taxon>
        <taxon>Pezizomycotina</taxon>
        <taxon>Orbiliomycetes</taxon>
        <taxon>Orbiliales</taxon>
        <taxon>Orbiliaceae</taxon>
        <taxon>Arthrobotrys</taxon>
    </lineage>
</organism>
<dbReference type="InterPro" id="IPR001810">
    <property type="entry name" value="F-box_dom"/>
</dbReference>